<dbReference type="RefSeq" id="WP_313271808.1">
    <property type="nucleotide sequence ID" value="NZ_JASXSX010000001.1"/>
</dbReference>
<dbReference type="PIRSF" id="PIRSF002741">
    <property type="entry name" value="MppA"/>
    <property type="match status" value="1"/>
</dbReference>
<dbReference type="InterPro" id="IPR000914">
    <property type="entry name" value="SBP_5_dom"/>
</dbReference>
<dbReference type="PANTHER" id="PTHR30290:SF83">
    <property type="entry name" value="ABC TRANSPORTER SUBSTRATE-BINDING PROTEIN"/>
    <property type="match status" value="1"/>
</dbReference>
<reference evidence="3 4" key="1">
    <citation type="submission" date="2023-06" db="EMBL/GenBank/DDBJ databases">
        <title>Draft genome sequence of Gleimia hominis type strain CCUG 57540T.</title>
        <authorList>
            <person name="Salva-Serra F."/>
            <person name="Cardew S."/>
            <person name="Jensie Markopoulos S."/>
            <person name="Ohlen M."/>
            <person name="Inganas E."/>
            <person name="Svensson-Stadler L."/>
            <person name="Moore E.R.B."/>
        </authorList>
    </citation>
    <scope>NUCLEOTIDE SEQUENCE [LARGE SCALE GENOMIC DNA]</scope>
    <source>
        <strain evidence="3 4">CCUG 57540</strain>
    </source>
</reference>
<dbReference type="Proteomes" id="UP001247542">
    <property type="component" value="Unassembled WGS sequence"/>
</dbReference>
<sequence>MTLKKIAAVAATAALALTTAACGSGDSSGSGDSGATGGSNYVTLNGTEPQSLLIPSATNEVGGGRIIDMVFAGLVYYDQKGESHNEIAESIDANDDSTKFDIKLKKGLKFSDDTEVKADNFIKAWNDAGKLSNARLSGAFMEPIKGYSDKEDSELTGLKKVDNYHFTVELNQPTADFPLRLGYSAFAPLPDSAFDNDGKVTDEFGENPVGYGPYKMKEEGAWEHNVQATLVPNPNYEGDRKPQNDGLVYKFYTKMNAAYADVLADNLDVLDEVDESAFSTYEQDVAGRFFNEPVARSDSFAIPYIEHFQNDEEGQLRRQAISMAIDRDEITTKVFHKTRTPAKDFSAPVINGYTDKLKGNEVLEFNPEKAKELWQKADEISKFSGTLEIAYNADGGHQGWVDAVSNSIKNTLGINAQGKSYPDFKSLRTEITDRTIKTAFRTGWQADYPALSNFLTPIFKTNGSANDVDYSNPDFDKLLNEGDSSTSVDEANEHYQKAQEILMQDLPVIPTWYQNTVGAWSNNVDNVEFNWQGVPEAYKIVKK</sequence>
<accession>A0ABU3IBV8</accession>
<dbReference type="CDD" id="cd00995">
    <property type="entry name" value="PBP2_NikA_DppA_OppA_like"/>
    <property type="match status" value="1"/>
</dbReference>
<feature type="signal peptide" evidence="1">
    <location>
        <begin position="1"/>
        <end position="23"/>
    </location>
</feature>
<protein>
    <submittedName>
        <fullName evidence="3">ABC transporter substrate-binding protein</fullName>
    </submittedName>
</protein>
<dbReference type="InterPro" id="IPR039424">
    <property type="entry name" value="SBP_5"/>
</dbReference>
<dbReference type="PROSITE" id="PS51257">
    <property type="entry name" value="PROKAR_LIPOPROTEIN"/>
    <property type="match status" value="1"/>
</dbReference>
<evidence type="ECO:0000313" key="4">
    <source>
        <dbReference type="Proteomes" id="UP001247542"/>
    </source>
</evidence>
<evidence type="ECO:0000259" key="2">
    <source>
        <dbReference type="Pfam" id="PF00496"/>
    </source>
</evidence>
<name>A0ABU3IBV8_9ACTO</name>
<feature type="chain" id="PRO_5045371683" evidence="1">
    <location>
        <begin position="24"/>
        <end position="543"/>
    </location>
</feature>
<dbReference type="PANTHER" id="PTHR30290">
    <property type="entry name" value="PERIPLASMIC BINDING COMPONENT OF ABC TRANSPORTER"/>
    <property type="match status" value="1"/>
</dbReference>
<dbReference type="SUPFAM" id="SSF53850">
    <property type="entry name" value="Periplasmic binding protein-like II"/>
    <property type="match status" value="1"/>
</dbReference>
<organism evidence="3 4">
    <name type="scientific">Gleimia hominis</name>
    <dbReference type="NCBI Taxonomy" id="595468"/>
    <lineage>
        <taxon>Bacteria</taxon>
        <taxon>Bacillati</taxon>
        <taxon>Actinomycetota</taxon>
        <taxon>Actinomycetes</taxon>
        <taxon>Actinomycetales</taxon>
        <taxon>Actinomycetaceae</taxon>
        <taxon>Gleimia</taxon>
    </lineage>
</organism>
<comment type="caution">
    <text evidence="3">The sequence shown here is derived from an EMBL/GenBank/DDBJ whole genome shotgun (WGS) entry which is preliminary data.</text>
</comment>
<feature type="domain" description="Solute-binding protein family 5" evidence="2">
    <location>
        <begin position="85"/>
        <end position="465"/>
    </location>
</feature>
<dbReference type="Gene3D" id="3.90.76.10">
    <property type="entry name" value="Dipeptide-binding Protein, Domain 1"/>
    <property type="match status" value="1"/>
</dbReference>
<dbReference type="Gene3D" id="3.40.190.10">
    <property type="entry name" value="Periplasmic binding protein-like II"/>
    <property type="match status" value="1"/>
</dbReference>
<evidence type="ECO:0000313" key="3">
    <source>
        <dbReference type="EMBL" id="MDT3766700.1"/>
    </source>
</evidence>
<evidence type="ECO:0000256" key="1">
    <source>
        <dbReference type="SAM" id="SignalP"/>
    </source>
</evidence>
<dbReference type="InterPro" id="IPR030678">
    <property type="entry name" value="Peptide/Ni-bd"/>
</dbReference>
<dbReference type="EMBL" id="JASXSX010000001">
    <property type="protein sequence ID" value="MDT3766700.1"/>
    <property type="molecule type" value="Genomic_DNA"/>
</dbReference>
<dbReference type="Gene3D" id="3.10.105.10">
    <property type="entry name" value="Dipeptide-binding Protein, Domain 3"/>
    <property type="match status" value="1"/>
</dbReference>
<dbReference type="Pfam" id="PF00496">
    <property type="entry name" value="SBP_bac_5"/>
    <property type="match status" value="1"/>
</dbReference>
<keyword evidence="4" id="KW-1185">Reference proteome</keyword>
<proteinExistence type="predicted"/>
<keyword evidence="1" id="KW-0732">Signal</keyword>
<gene>
    <name evidence="3" type="ORF">QS713_01290</name>
</gene>